<name>A0A2P4ZHK3_9HYPO</name>
<keyword evidence="1" id="KW-0677">Repeat</keyword>
<dbReference type="Gene3D" id="1.25.40.20">
    <property type="entry name" value="Ankyrin repeat-containing domain"/>
    <property type="match status" value="4"/>
</dbReference>
<keyword evidence="2 3" id="KW-0040">ANK repeat</keyword>
<sequence>MSILAKEPEGELLIVIDGLGKVQDEKGEFIKGIREFIDNLQQRVSNTKAFLTSRRQTDVIKALDGLPYIEYDKERRECRASLYFDNSRYGKITKEHDGSLEWIWTHDQYQEWSNSDASRLLYLQGKPGSGKSTLTRYFREKLPKRDPDAKSAIVAKFFYSDRDGELQSSHHNMLRCILYEILGQNEASFYRYFQSAYRHKKASQERDFGAPVEWDYVLLKRILASISDFSPAKRLYLIIDAMDESSHDDRREILELMFLLCSKSDNCVIKIFLASRPMGILQNPRTRKLFESKFLSIILQDQSKADIASFATSFLKDLEFSNFLKQATEYIVDHAQGVFLWVQLVKIELLAYDEAGRCREKDIFDFLKSLPIELDKFYRRMLNKMSRNTADIKDGIRMFQLVLFARRPLAATELLHALAIPGESGSELKLSNDSFRNNIPSERLITHCGGNFLEIRQYSGNNAYEDPTTSKASTAVGRGSVQIMHQTVREFFLRPGGAVAGTEFEMNEKAAHICISIICIRYLILCATDMAERLPEAKSWTQQHFRDCIQYLEEMPFLTYALCYLSHHIYGCQKDAYILDITSQFVGEVMNSPAAYLLENWLTLHLNNTISSTSFKNKLNGAETDLPNRTLYAAVREGYLTATEVSLIVGVDANVKDKEARTPLHHAAETGHKTVVKLLLDKGANIECKDKNGRTPLHQAVESGHESVVRLLLDEGADLKSENNTGQIPLIWAAVNGQETMVKLLLKSGSNLESKDHLGRTSLSWAATKGHKTVVKRLLESGANLKSKDYLGRTSLSWAATNGHKTVVKLLLKSGANIKSTDKTRRTPLSWAAVNGHRAVVKLLLDNGANLKSEDDLGQTPLLLAAANGHQTVVTLLVNTAADLRPMDYLSQTPSWIRR</sequence>
<dbReference type="Pfam" id="PF12796">
    <property type="entry name" value="Ank_2"/>
    <property type="match status" value="2"/>
</dbReference>
<reference evidence="5 6" key="1">
    <citation type="journal article" date="2016" name="Genome Announc.">
        <title>Draft Whole-Genome Sequence of Trichoderma gamsii T6085, a Promising Biocontrol Agent of Fusarium Head Blight on Wheat.</title>
        <authorList>
            <person name="Baroncelli R."/>
            <person name="Zapparata A."/>
            <person name="Piaggeschi G."/>
            <person name="Sarrocco S."/>
            <person name="Vannacci G."/>
        </authorList>
    </citation>
    <scope>NUCLEOTIDE SEQUENCE [LARGE SCALE GENOMIC DNA]</scope>
    <source>
        <strain evidence="5 6">T6085</strain>
    </source>
</reference>
<organism evidence="5 6">
    <name type="scientific">Trichoderma gamsii</name>
    <dbReference type="NCBI Taxonomy" id="398673"/>
    <lineage>
        <taxon>Eukaryota</taxon>
        <taxon>Fungi</taxon>
        <taxon>Dikarya</taxon>
        <taxon>Ascomycota</taxon>
        <taxon>Pezizomycotina</taxon>
        <taxon>Sordariomycetes</taxon>
        <taxon>Hypocreomycetidae</taxon>
        <taxon>Hypocreales</taxon>
        <taxon>Hypocreaceae</taxon>
        <taxon>Trichoderma</taxon>
    </lineage>
</organism>
<accession>A0A2P4ZHK3</accession>
<dbReference type="AlphaFoldDB" id="A0A2P4ZHK3"/>
<dbReference type="Pfam" id="PF00023">
    <property type="entry name" value="Ank"/>
    <property type="match status" value="2"/>
</dbReference>
<dbReference type="Pfam" id="PF24883">
    <property type="entry name" value="NPHP3_N"/>
    <property type="match status" value="1"/>
</dbReference>
<feature type="repeat" description="ANK" evidence="3">
    <location>
        <begin position="857"/>
        <end position="889"/>
    </location>
</feature>
<dbReference type="PROSITE" id="PS50837">
    <property type="entry name" value="NACHT"/>
    <property type="match status" value="1"/>
</dbReference>
<dbReference type="PROSITE" id="PS50297">
    <property type="entry name" value="ANK_REP_REGION"/>
    <property type="match status" value="7"/>
</dbReference>
<proteinExistence type="predicted"/>
<feature type="repeat" description="ANK" evidence="3">
    <location>
        <begin position="692"/>
        <end position="724"/>
    </location>
</feature>
<feature type="repeat" description="ANK" evidence="3">
    <location>
        <begin position="725"/>
        <end position="757"/>
    </location>
</feature>
<evidence type="ECO:0000256" key="2">
    <source>
        <dbReference type="ARBA" id="ARBA00023043"/>
    </source>
</evidence>
<dbReference type="InterPro" id="IPR002110">
    <property type="entry name" value="Ankyrin_rpt"/>
</dbReference>
<feature type="repeat" description="ANK" evidence="3">
    <location>
        <begin position="659"/>
        <end position="691"/>
    </location>
</feature>
<dbReference type="SUPFAM" id="SSF48403">
    <property type="entry name" value="Ankyrin repeat"/>
    <property type="match status" value="1"/>
</dbReference>
<feature type="domain" description="NACHT" evidence="4">
    <location>
        <begin position="119"/>
        <end position="277"/>
    </location>
</feature>
<dbReference type="PANTHER" id="PTHR24171">
    <property type="entry name" value="ANKYRIN REPEAT DOMAIN-CONTAINING PROTEIN 39-RELATED"/>
    <property type="match status" value="1"/>
</dbReference>
<feature type="repeat" description="ANK" evidence="3">
    <location>
        <begin position="758"/>
        <end position="790"/>
    </location>
</feature>
<protein>
    <submittedName>
        <fullName evidence="5">Kinesin</fullName>
    </submittedName>
</protein>
<dbReference type="RefSeq" id="XP_024405181.1">
    <property type="nucleotide sequence ID" value="XM_024550092.1"/>
</dbReference>
<dbReference type="SMART" id="SM00248">
    <property type="entry name" value="ANK"/>
    <property type="match status" value="7"/>
</dbReference>
<evidence type="ECO:0000256" key="1">
    <source>
        <dbReference type="ARBA" id="ARBA00022737"/>
    </source>
</evidence>
<evidence type="ECO:0000313" key="5">
    <source>
        <dbReference type="EMBL" id="PON23768.1"/>
    </source>
</evidence>
<dbReference type="EMBL" id="JPDN02000027">
    <property type="protein sequence ID" value="PON23768.1"/>
    <property type="molecule type" value="Genomic_DNA"/>
</dbReference>
<comment type="caution">
    <text evidence="5">The sequence shown here is derived from an EMBL/GenBank/DDBJ whole genome shotgun (WGS) entry which is preliminary data.</text>
</comment>
<dbReference type="InterPro" id="IPR056884">
    <property type="entry name" value="NPHP3-like_N"/>
</dbReference>
<dbReference type="PRINTS" id="PR01415">
    <property type="entry name" value="ANKYRIN"/>
</dbReference>
<dbReference type="SUPFAM" id="SSF52540">
    <property type="entry name" value="P-loop containing nucleoside triphosphate hydrolases"/>
    <property type="match status" value="1"/>
</dbReference>
<dbReference type="Proteomes" id="UP000054821">
    <property type="component" value="Unassembled WGS sequence"/>
</dbReference>
<evidence type="ECO:0000256" key="3">
    <source>
        <dbReference type="PROSITE-ProRule" id="PRU00023"/>
    </source>
</evidence>
<dbReference type="STRING" id="398673.A0A2P4ZHK3"/>
<dbReference type="InterPro" id="IPR036770">
    <property type="entry name" value="Ankyrin_rpt-contain_sf"/>
</dbReference>
<dbReference type="GeneID" id="29988095"/>
<keyword evidence="6" id="KW-1185">Reference proteome</keyword>
<dbReference type="InterPro" id="IPR007111">
    <property type="entry name" value="NACHT_NTPase"/>
</dbReference>
<dbReference type="PROSITE" id="PS50088">
    <property type="entry name" value="ANK_REPEAT"/>
    <property type="match status" value="7"/>
</dbReference>
<evidence type="ECO:0000313" key="6">
    <source>
        <dbReference type="Proteomes" id="UP000054821"/>
    </source>
</evidence>
<feature type="repeat" description="ANK" evidence="3">
    <location>
        <begin position="791"/>
        <end position="823"/>
    </location>
</feature>
<gene>
    <name evidence="5" type="ORF">TGAM01_v207414</name>
</gene>
<feature type="repeat" description="ANK" evidence="3">
    <location>
        <begin position="824"/>
        <end position="856"/>
    </location>
</feature>
<dbReference type="Gene3D" id="3.40.50.300">
    <property type="entry name" value="P-loop containing nucleotide triphosphate hydrolases"/>
    <property type="match status" value="1"/>
</dbReference>
<dbReference type="InterPro" id="IPR027417">
    <property type="entry name" value="P-loop_NTPase"/>
</dbReference>
<evidence type="ECO:0000259" key="4">
    <source>
        <dbReference type="PROSITE" id="PS50837"/>
    </source>
</evidence>